<feature type="signal peptide" evidence="1">
    <location>
        <begin position="1"/>
        <end position="25"/>
    </location>
</feature>
<reference evidence="2" key="1">
    <citation type="journal article" date="2014" name="Int. J. Syst. Evol. Microbiol.">
        <title>Complete genome sequence of Corynebacterium casei LMG S-19264T (=DSM 44701T), isolated from a smear-ripened cheese.</title>
        <authorList>
            <consortium name="US DOE Joint Genome Institute (JGI-PGF)"/>
            <person name="Walter F."/>
            <person name="Albersmeier A."/>
            <person name="Kalinowski J."/>
            <person name="Ruckert C."/>
        </authorList>
    </citation>
    <scope>NUCLEOTIDE SEQUENCE</scope>
    <source>
        <strain evidence="2">CGMCC 4.7201</strain>
    </source>
</reference>
<dbReference type="GO" id="GO:0016747">
    <property type="term" value="F:acyltransferase activity, transferring groups other than amino-acyl groups"/>
    <property type="evidence" value="ECO:0007669"/>
    <property type="project" value="TreeGrafter"/>
</dbReference>
<evidence type="ECO:0000313" key="2">
    <source>
        <dbReference type="EMBL" id="GGO89794.1"/>
    </source>
</evidence>
<dbReference type="SUPFAM" id="SSF53474">
    <property type="entry name" value="alpha/beta-Hydrolases"/>
    <property type="match status" value="1"/>
</dbReference>
<evidence type="ECO:0008006" key="4">
    <source>
        <dbReference type="Google" id="ProtNLM"/>
    </source>
</evidence>
<dbReference type="EMBL" id="BMMS01000013">
    <property type="protein sequence ID" value="GGO89794.1"/>
    <property type="molecule type" value="Genomic_DNA"/>
</dbReference>
<dbReference type="InterPro" id="IPR050583">
    <property type="entry name" value="Mycobacterial_A85_antigen"/>
</dbReference>
<protein>
    <recommendedName>
        <fullName evidence="4">S-formylglutathione hydrolase FrmB</fullName>
    </recommendedName>
</protein>
<dbReference type="InterPro" id="IPR000801">
    <property type="entry name" value="Esterase-like"/>
</dbReference>
<name>A0A917ZRL4_9ACTN</name>
<organism evidence="2 3">
    <name type="scientific">Wenjunlia tyrosinilytica</name>
    <dbReference type="NCBI Taxonomy" id="1544741"/>
    <lineage>
        <taxon>Bacteria</taxon>
        <taxon>Bacillati</taxon>
        <taxon>Actinomycetota</taxon>
        <taxon>Actinomycetes</taxon>
        <taxon>Kitasatosporales</taxon>
        <taxon>Streptomycetaceae</taxon>
        <taxon>Wenjunlia</taxon>
    </lineage>
</organism>
<feature type="chain" id="PRO_5036765742" description="S-formylglutathione hydrolase FrmB" evidence="1">
    <location>
        <begin position="26"/>
        <end position="336"/>
    </location>
</feature>
<dbReference type="Pfam" id="PF00756">
    <property type="entry name" value="Esterase"/>
    <property type="match status" value="1"/>
</dbReference>
<evidence type="ECO:0000313" key="3">
    <source>
        <dbReference type="Proteomes" id="UP000641932"/>
    </source>
</evidence>
<accession>A0A917ZRL4</accession>
<dbReference type="PANTHER" id="PTHR48098:SF1">
    <property type="entry name" value="DIACYLGLYCEROL ACYLTRANSFERASE_MYCOLYLTRANSFERASE AG85A"/>
    <property type="match status" value="1"/>
</dbReference>
<proteinExistence type="predicted"/>
<evidence type="ECO:0000256" key="1">
    <source>
        <dbReference type="SAM" id="SignalP"/>
    </source>
</evidence>
<dbReference type="Proteomes" id="UP000641932">
    <property type="component" value="Unassembled WGS sequence"/>
</dbReference>
<keyword evidence="3" id="KW-1185">Reference proteome</keyword>
<sequence length="336" mass="36494">MRALTVLVGCLAAVSAFVTAPTASATGTDAESSDQYVFPDAQADDGAHITAVKRLDTRMADLTVASPAMGGEVPVRVILPRGWSADSTRTFPTLYLLQGASDDYTSWTRETDVEELAQDADMLIVTPEGGRAGFYTNWWNYGRAGGPNWETFHTVELPQILERGYRAGNRRALAGLSEGGLGALNYAGRHPGEYVFAGSFSGVVDILDGALRSGINLTCMREKVDAMKLWGDPFRQRDLWDDHNPAAHVERLRGVKVYLSAAAGLPGPFDAGQDIFAGFLESPVYVPTRDFYQRLRAAGIDVTADLNPSGSHAWPYWQRQLHLAWPSVLSALQVTA</sequence>
<dbReference type="InterPro" id="IPR029058">
    <property type="entry name" value="AB_hydrolase_fold"/>
</dbReference>
<reference evidence="2" key="2">
    <citation type="submission" date="2020-09" db="EMBL/GenBank/DDBJ databases">
        <authorList>
            <person name="Sun Q."/>
            <person name="Zhou Y."/>
        </authorList>
    </citation>
    <scope>NUCLEOTIDE SEQUENCE</scope>
    <source>
        <strain evidence="2">CGMCC 4.7201</strain>
    </source>
</reference>
<keyword evidence="1" id="KW-0732">Signal</keyword>
<dbReference type="Gene3D" id="3.40.50.1820">
    <property type="entry name" value="alpha/beta hydrolase"/>
    <property type="match status" value="1"/>
</dbReference>
<dbReference type="PANTHER" id="PTHR48098">
    <property type="entry name" value="ENTEROCHELIN ESTERASE-RELATED"/>
    <property type="match status" value="1"/>
</dbReference>
<dbReference type="AlphaFoldDB" id="A0A917ZRL4"/>
<gene>
    <name evidence="2" type="ORF">GCM10012280_33860</name>
</gene>
<comment type="caution">
    <text evidence="2">The sequence shown here is derived from an EMBL/GenBank/DDBJ whole genome shotgun (WGS) entry which is preliminary data.</text>
</comment>